<evidence type="ECO:0000256" key="3">
    <source>
        <dbReference type="ARBA" id="ARBA00022989"/>
    </source>
</evidence>
<keyword evidence="4 6" id="KW-0472">Membrane</keyword>
<evidence type="ECO:0000256" key="2">
    <source>
        <dbReference type="ARBA" id="ARBA00022692"/>
    </source>
</evidence>
<evidence type="ECO:0000256" key="1">
    <source>
        <dbReference type="ARBA" id="ARBA00004141"/>
    </source>
</evidence>
<accession>A0A284QW90</accession>
<proteinExistence type="predicted"/>
<evidence type="ECO:0000256" key="5">
    <source>
        <dbReference type="SAM" id="MobiDB-lite"/>
    </source>
</evidence>
<feature type="region of interest" description="Disordered" evidence="5">
    <location>
        <begin position="455"/>
        <end position="476"/>
    </location>
</feature>
<sequence>MPPQVDLVVTFRASQKITLSKQQIRDDAQKAEQQYARLLETLKYGGLRAVARRGEALGHLLIFVYCPEGLVKNLVKRERHSDFLSGLPTTPIKSGTQLPPLSISDRLRLVHSYITSMPIDGGLGITPGTSQWDLVESVMCLHDRNFNEQWKHTWKSRKIASVSDDRIRDQFGDSVALYFSFLHSYTRALIIPAILGPAFYFFGSPYSPVYSSLLLLWSVTFVEWWRVQERIVSLRFGTRGSFRVEKRRAQYNPNFSWWQRDFRMLASLPIILLFAGVLVALLTGIFVFEAFVTQLYTGPGHKYISLSPTILFAILVPRLLDVYQVIATKFTAWENHAHHSSYISSLSLKTFVLTALVAYLGLALSAFVYVPFGEGVMQFVQSQIFHTNSTSEDSPDKPTAGIWEVDATTAGRKLNPGRLRDQMFAYTVTNQVVNTFMEIGLPFVLRAVENYRNKRKTNSGTSSPKGKKKVVFEDEKEKGGAEEREFLERVRSEVALPEYDIFGDYNEMVIQFGYVALWSTIWPLAPLMALVNNFFELRSDAFKIITHVRRPVPMRVDTIGPWLDALTFLAWLASLTNASLVYLFCPRSQAHCNTTPSSIDKVSQLFSAAGVAGIEGQAATMDLLKTALLIAFAASHGYMLLRVVVRHVVERIVWKTSEEVKEREREEREIKESFLRGTAEKGEDDVAEVKRTDADADADEVFWTHDEGLQEIQRISKEA</sequence>
<dbReference type="Pfam" id="PF20877">
    <property type="entry name" value="Anoctamin_N"/>
    <property type="match status" value="1"/>
</dbReference>
<feature type="transmembrane region" description="Helical" evidence="6">
    <location>
        <begin position="208"/>
        <end position="225"/>
    </location>
</feature>
<feature type="transmembrane region" description="Helical" evidence="6">
    <location>
        <begin position="512"/>
        <end position="535"/>
    </location>
</feature>
<dbReference type="PANTHER" id="PTHR12308:SF73">
    <property type="entry name" value="ANOCTAMIN"/>
    <property type="match status" value="1"/>
</dbReference>
<dbReference type="GO" id="GO:0032541">
    <property type="term" value="C:cortical endoplasmic reticulum"/>
    <property type="evidence" value="ECO:0007669"/>
    <property type="project" value="TreeGrafter"/>
</dbReference>
<feature type="domain" description="Anoctamin transmembrane" evidence="7">
    <location>
        <begin position="167"/>
        <end position="662"/>
    </location>
</feature>
<feature type="transmembrane region" description="Helical" evidence="6">
    <location>
        <begin position="556"/>
        <end position="574"/>
    </location>
</feature>
<dbReference type="InterPro" id="IPR049452">
    <property type="entry name" value="Anoctamin_TM"/>
</dbReference>
<organism evidence="9 10">
    <name type="scientific">Armillaria ostoyae</name>
    <name type="common">Armillaria root rot fungus</name>
    <dbReference type="NCBI Taxonomy" id="47428"/>
    <lineage>
        <taxon>Eukaryota</taxon>
        <taxon>Fungi</taxon>
        <taxon>Dikarya</taxon>
        <taxon>Basidiomycota</taxon>
        <taxon>Agaricomycotina</taxon>
        <taxon>Agaricomycetes</taxon>
        <taxon>Agaricomycetidae</taxon>
        <taxon>Agaricales</taxon>
        <taxon>Marasmiineae</taxon>
        <taxon>Physalacriaceae</taxon>
        <taxon>Armillaria</taxon>
    </lineage>
</organism>
<dbReference type="STRING" id="47428.A0A284QW90"/>
<protein>
    <submittedName>
        <fullName evidence="9">Uncharacterized protein</fullName>
    </submittedName>
</protein>
<feature type="transmembrane region" description="Helical" evidence="6">
    <location>
        <begin position="351"/>
        <end position="372"/>
    </location>
</feature>
<feature type="transmembrane region" description="Helical" evidence="6">
    <location>
        <begin position="175"/>
        <end position="202"/>
    </location>
</feature>
<reference evidence="10" key="1">
    <citation type="journal article" date="2017" name="Nat. Ecol. Evol.">
        <title>Genome expansion and lineage-specific genetic innovations in the forest pathogenic fungi Armillaria.</title>
        <authorList>
            <person name="Sipos G."/>
            <person name="Prasanna A.N."/>
            <person name="Walter M.C."/>
            <person name="O'Connor E."/>
            <person name="Balint B."/>
            <person name="Krizsan K."/>
            <person name="Kiss B."/>
            <person name="Hess J."/>
            <person name="Varga T."/>
            <person name="Slot J."/>
            <person name="Riley R."/>
            <person name="Boka B."/>
            <person name="Rigling D."/>
            <person name="Barry K."/>
            <person name="Lee J."/>
            <person name="Mihaltcheva S."/>
            <person name="LaButti K."/>
            <person name="Lipzen A."/>
            <person name="Waldron R."/>
            <person name="Moloney N.M."/>
            <person name="Sperisen C."/>
            <person name="Kredics L."/>
            <person name="Vagvoelgyi C."/>
            <person name="Patrignani A."/>
            <person name="Fitzpatrick D."/>
            <person name="Nagy I."/>
            <person name="Doyle S."/>
            <person name="Anderson J.B."/>
            <person name="Grigoriev I.V."/>
            <person name="Gueldener U."/>
            <person name="Muensterkoetter M."/>
            <person name="Nagy L.G."/>
        </authorList>
    </citation>
    <scope>NUCLEOTIDE SEQUENCE [LARGE SCALE GENOMIC DNA]</scope>
    <source>
        <strain evidence="10">C18/9</strain>
    </source>
</reference>
<feature type="transmembrane region" description="Helical" evidence="6">
    <location>
        <begin position="303"/>
        <end position="320"/>
    </location>
</feature>
<evidence type="ECO:0000313" key="9">
    <source>
        <dbReference type="EMBL" id="SJL00691.1"/>
    </source>
</evidence>
<dbReference type="AlphaFoldDB" id="A0A284QW90"/>
<evidence type="ECO:0000256" key="6">
    <source>
        <dbReference type="SAM" id="Phobius"/>
    </source>
</evidence>
<evidence type="ECO:0000259" key="7">
    <source>
        <dbReference type="Pfam" id="PF04547"/>
    </source>
</evidence>
<dbReference type="OMA" id="YNGPLKT"/>
<dbReference type="OrthoDB" id="296386at2759"/>
<keyword evidence="3 6" id="KW-1133">Transmembrane helix</keyword>
<dbReference type="GO" id="GO:0016020">
    <property type="term" value="C:membrane"/>
    <property type="evidence" value="ECO:0007669"/>
    <property type="project" value="UniProtKB-SubCell"/>
</dbReference>
<name>A0A284QW90_ARMOS</name>
<dbReference type="InterPro" id="IPR007632">
    <property type="entry name" value="Anoctamin"/>
</dbReference>
<dbReference type="EMBL" id="FUEG01000002">
    <property type="protein sequence ID" value="SJL00691.1"/>
    <property type="molecule type" value="Genomic_DNA"/>
</dbReference>
<feature type="transmembrane region" description="Helical" evidence="6">
    <location>
        <begin position="270"/>
        <end position="291"/>
    </location>
</feature>
<comment type="subcellular location">
    <subcellularLocation>
        <location evidence="1">Membrane</location>
        <topology evidence="1">Multi-pass membrane protein</topology>
    </subcellularLocation>
</comment>
<evidence type="ECO:0000259" key="8">
    <source>
        <dbReference type="Pfam" id="PF20877"/>
    </source>
</evidence>
<keyword evidence="10" id="KW-1185">Reference proteome</keyword>
<gene>
    <name evidence="9" type="ORF">ARMOST_04004</name>
</gene>
<dbReference type="PANTHER" id="PTHR12308">
    <property type="entry name" value="ANOCTAMIN"/>
    <property type="match status" value="1"/>
</dbReference>
<dbReference type="Pfam" id="PF04547">
    <property type="entry name" value="Anoctamin"/>
    <property type="match status" value="1"/>
</dbReference>
<dbReference type="Proteomes" id="UP000219338">
    <property type="component" value="Unassembled WGS sequence"/>
</dbReference>
<feature type="domain" description="Anoctamin alpha-beta plait" evidence="8">
    <location>
        <begin position="4"/>
        <end position="135"/>
    </location>
</feature>
<dbReference type="GO" id="GO:0005254">
    <property type="term" value="F:chloride channel activity"/>
    <property type="evidence" value="ECO:0007669"/>
    <property type="project" value="TreeGrafter"/>
</dbReference>
<evidence type="ECO:0000256" key="4">
    <source>
        <dbReference type="ARBA" id="ARBA00023136"/>
    </source>
</evidence>
<evidence type="ECO:0000313" key="10">
    <source>
        <dbReference type="Proteomes" id="UP000219338"/>
    </source>
</evidence>
<keyword evidence="2 6" id="KW-0812">Transmembrane</keyword>
<dbReference type="InterPro" id="IPR049456">
    <property type="entry name" value="Anoctamin_N_fung"/>
</dbReference>